<proteinExistence type="predicted"/>
<dbReference type="EMBL" id="BA000058">
    <property type="protein sequence ID" value="BAO04889.1"/>
    <property type="molecule type" value="Genomic_DNA"/>
</dbReference>
<organism evidence="1">
    <name type="scientific">Clostridium botulinum B str. Osaka05</name>
    <dbReference type="NCBI Taxonomy" id="1407017"/>
    <lineage>
        <taxon>Bacteria</taxon>
        <taxon>Bacillati</taxon>
        <taxon>Bacillota</taxon>
        <taxon>Clostridia</taxon>
        <taxon>Eubacteriales</taxon>
        <taxon>Clostridiaceae</taxon>
        <taxon>Clostridium</taxon>
    </lineage>
</organism>
<sequence length="56" mass="6361">MATISFDKKIIINNKSASKLISKINYDKINGTSFKEIDVQKELKESAKSLKALLFR</sequence>
<dbReference type="RefSeq" id="WP_154219147.1">
    <property type="nucleotide sequence ID" value="NZ_BA000058.1"/>
</dbReference>
<gene>
    <name evidence="1" type="ORF">CBO05P1_170</name>
</gene>
<accession>A0A060N9J3</accession>
<evidence type="ECO:0000313" key="1">
    <source>
        <dbReference type="EMBL" id="BAO04889.1"/>
    </source>
</evidence>
<reference evidence="1" key="1">
    <citation type="submission" date="2013-10" db="EMBL/GenBank/DDBJ databases">
        <title>Draft genome sequence of Clostridium botulinum type B strain Osaka05.</title>
        <authorList>
            <person name="Sakaguchi Y."/>
            <person name="Hosomi K."/>
            <person name="Uchiyama J."/>
            <person name="Ogura Y."/>
            <person name="Sakaguchi M."/>
            <person name="Kohda T."/>
            <person name="Mukamoto M."/>
            <person name="Misawa N."/>
            <person name="Matsuzaki S."/>
            <person name="Hayashi T."/>
            <person name="Kozaki S."/>
        </authorList>
    </citation>
    <scope>NUCLEOTIDE SEQUENCE</scope>
    <source>
        <strain evidence="1">Osaka05</strain>
    </source>
</reference>
<name>A0A060N9J3_CLOBO</name>
<protein>
    <submittedName>
        <fullName evidence="1">Uncharacterized protein</fullName>
    </submittedName>
</protein>
<dbReference type="AlphaFoldDB" id="A0A060N9J3"/>
<dbReference type="Proteomes" id="UP000054164">
    <property type="component" value="Unassembled WGS sequence"/>
</dbReference>
<dbReference type="HOGENOM" id="CLU_3006002_0_0_9"/>